<dbReference type="Proteomes" id="UP000718793">
    <property type="component" value="Unassembled WGS sequence"/>
</dbReference>
<evidence type="ECO:0000259" key="4">
    <source>
        <dbReference type="Pfam" id="PF01732"/>
    </source>
</evidence>
<sequence length="622" mass="71542">MMKYKKILPFLLTATIPAITAVSCSYNKNSDLNNKKDSDTNTTHKQNTNKNTEKNTQENKNDTPDTNSHQNNNSTNSNENNTGNENIVKDTKEENKKIETEDKKQEDNKNDQNFNPNFPSFPPDFFNNLNKSNHQYSHDVSAYQKLEAQDIYKEIYNRTFAIKFGVNLDENQDDSFLATSAGTSWLLDYHKENDNKYKLFFATNLHVAGLLSNTLDPKIAKNLNYEDERKYKANSISIGKTQTKISDFNAKENKYPYENNSDYTVKWIANNEYFNILHKSDEDATRTELIKEAISAPKLIFAGYDFIDRQYIDKFQDEAKQKAQEQLNRLQQEENASENLKDKSSSIWILKNTLDKKEYIPFYTDFAVFEIDVDFSKLENQEYINWFKDAITSLDNYIKRNKEAKTPNQDKAISSYTLTTDYVSAEKDASNNLTNSQNVYIGGYPAYESHFSTWSQNNPIERNGEEKWNSRAPKNKDAFGLPARSYEEKVTNNNFQPYTTVFGKTLADFYGFIHTINFSSLYYGASGSVVYNDFGQIIGIYSGVSSNVKYGDLSYSSSFTPLLLSQDYTLADNTIKAYNLIDGTNKDKYPAQIASYRQNLKKIYPQGFSDKKTNTAIFENGF</sequence>
<evidence type="ECO:0000256" key="1">
    <source>
        <dbReference type="SAM" id="Coils"/>
    </source>
</evidence>
<feature type="signal peptide" evidence="3">
    <location>
        <begin position="1"/>
        <end position="20"/>
    </location>
</feature>
<keyword evidence="3" id="KW-0732">Signal</keyword>
<keyword evidence="6" id="KW-1185">Reference proteome</keyword>
<accession>A0ABS6DRN7</accession>
<dbReference type="PROSITE" id="PS51257">
    <property type="entry name" value="PROKAR_LIPOPROTEIN"/>
    <property type="match status" value="1"/>
</dbReference>
<dbReference type="EMBL" id="JAHMHH010000002">
    <property type="protein sequence ID" value="MBU4692426.1"/>
    <property type="molecule type" value="Genomic_DNA"/>
</dbReference>
<proteinExistence type="predicted"/>
<feature type="compositionally biased region" description="Low complexity" evidence="2">
    <location>
        <begin position="66"/>
        <end position="86"/>
    </location>
</feature>
<dbReference type="NCBIfam" id="NF045841">
    <property type="entry name" value="Ig_SerProt_MIP"/>
    <property type="match status" value="1"/>
</dbReference>
<evidence type="ECO:0000313" key="6">
    <source>
        <dbReference type="Proteomes" id="UP000718793"/>
    </source>
</evidence>
<feature type="domain" description="DUF31" evidence="4">
    <location>
        <begin position="149"/>
        <end position="543"/>
    </location>
</feature>
<protein>
    <submittedName>
        <fullName evidence="5">DUF31 family protein</fullName>
    </submittedName>
</protein>
<evidence type="ECO:0000256" key="2">
    <source>
        <dbReference type="SAM" id="MobiDB-lite"/>
    </source>
</evidence>
<gene>
    <name evidence="5" type="ORF">KQ875_02315</name>
</gene>
<comment type="caution">
    <text evidence="5">The sequence shown here is derived from an EMBL/GenBank/DDBJ whole genome shotgun (WGS) entry which is preliminary data.</text>
</comment>
<feature type="compositionally biased region" description="Low complexity" evidence="2">
    <location>
        <begin position="40"/>
        <end position="50"/>
    </location>
</feature>
<organism evidence="5 6">
    <name type="scientific">Mycoplasma zalophi</name>
    <dbReference type="NCBI Taxonomy" id="191287"/>
    <lineage>
        <taxon>Bacteria</taxon>
        <taxon>Bacillati</taxon>
        <taxon>Mycoplasmatota</taxon>
        <taxon>Mollicutes</taxon>
        <taxon>Mycoplasmataceae</taxon>
        <taxon>Mycoplasma</taxon>
    </lineage>
</organism>
<reference evidence="5" key="1">
    <citation type="submission" date="2021-06" db="EMBL/GenBank/DDBJ databases">
        <title>Novel Mycoplasma species detected in California sea lions (Zalophus californianus) from the USA.</title>
        <authorList>
            <person name="Volokhov D.V."/>
            <person name="Furtak V.A."/>
            <person name="Zagorodnyaya T.A."/>
        </authorList>
    </citation>
    <scope>NUCLEOTIDE SEQUENCE [LARGE SCALE GENOMIC DNA]</scope>
    <source>
        <strain evidence="5">CSL 5346</strain>
    </source>
</reference>
<feature type="chain" id="PRO_5045723220" evidence="3">
    <location>
        <begin position="21"/>
        <end position="622"/>
    </location>
</feature>
<name>A0ABS6DRN7_9MOLU</name>
<dbReference type="RefSeq" id="WP_216489003.1">
    <property type="nucleotide sequence ID" value="NZ_JAHMHH010000002.1"/>
</dbReference>
<evidence type="ECO:0000313" key="5">
    <source>
        <dbReference type="EMBL" id="MBU4692426.1"/>
    </source>
</evidence>
<feature type="compositionally biased region" description="Basic and acidic residues" evidence="2">
    <location>
        <begin position="51"/>
        <end position="63"/>
    </location>
</feature>
<dbReference type="InterPro" id="IPR022382">
    <property type="entry name" value="Mycoplasma_peptidase_DUF31"/>
</dbReference>
<feature type="region of interest" description="Disordered" evidence="2">
    <location>
        <begin position="30"/>
        <end position="132"/>
    </location>
</feature>
<feature type="compositionally biased region" description="Basic and acidic residues" evidence="2">
    <location>
        <begin position="87"/>
        <end position="110"/>
    </location>
</feature>
<dbReference type="Pfam" id="PF01732">
    <property type="entry name" value="Mycop_pep_DUF31"/>
    <property type="match status" value="1"/>
</dbReference>
<feature type="compositionally biased region" description="Low complexity" evidence="2">
    <location>
        <begin position="113"/>
        <end position="128"/>
    </location>
</feature>
<evidence type="ECO:0000256" key="3">
    <source>
        <dbReference type="SAM" id="SignalP"/>
    </source>
</evidence>
<keyword evidence="1" id="KW-0175">Coiled coil</keyword>
<feature type="coiled-coil region" evidence="1">
    <location>
        <begin position="313"/>
        <end position="343"/>
    </location>
</feature>